<dbReference type="PANTHER" id="PTHR33336">
    <property type="entry name" value="QUINOL MONOOXYGENASE YGIN-RELATED"/>
    <property type="match status" value="1"/>
</dbReference>
<dbReference type="Proteomes" id="UP000644441">
    <property type="component" value="Unassembled WGS sequence"/>
</dbReference>
<dbReference type="RefSeq" id="WP_067612904.1">
    <property type="nucleotide sequence ID" value="NZ_ARXR01000013.1"/>
</dbReference>
<gene>
    <name evidence="2" type="ORF">ISO4_01846</name>
</gene>
<dbReference type="InterPro" id="IPR011008">
    <property type="entry name" value="Dimeric_a/b-barrel"/>
</dbReference>
<organism evidence="2 3">
    <name type="scientific">Alloalcanivorax venustensis ISO4</name>
    <dbReference type="NCBI Taxonomy" id="1177184"/>
    <lineage>
        <taxon>Bacteria</taxon>
        <taxon>Pseudomonadati</taxon>
        <taxon>Pseudomonadota</taxon>
        <taxon>Gammaproteobacteria</taxon>
        <taxon>Oceanospirillales</taxon>
        <taxon>Alcanivoracaceae</taxon>
        <taxon>Alloalcanivorax</taxon>
    </lineage>
</organism>
<keyword evidence="2" id="KW-0503">Monooxygenase</keyword>
<evidence type="ECO:0000313" key="2">
    <source>
        <dbReference type="EMBL" id="MBF5053244.1"/>
    </source>
</evidence>
<evidence type="ECO:0000259" key="1">
    <source>
        <dbReference type="PROSITE" id="PS51725"/>
    </source>
</evidence>
<dbReference type="PANTHER" id="PTHR33336:SF15">
    <property type="entry name" value="ABM DOMAIN-CONTAINING PROTEIN"/>
    <property type="match status" value="1"/>
</dbReference>
<reference evidence="2 3" key="1">
    <citation type="submission" date="2012-09" db="EMBL/GenBank/DDBJ databases">
        <title>Genome Sequence of alkane-degrading Bacterium Alcanivorax venustensis ISO4.</title>
        <authorList>
            <person name="Lai Q."/>
            <person name="Shao Z."/>
        </authorList>
    </citation>
    <scope>NUCLEOTIDE SEQUENCE [LARGE SCALE GENOMIC DNA]</scope>
    <source>
        <strain evidence="2 3">ISO4</strain>
    </source>
</reference>
<dbReference type="InterPro" id="IPR007138">
    <property type="entry name" value="ABM_dom"/>
</dbReference>
<dbReference type="EMBL" id="ARXR01000013">
    <property type="protein sequence ID" value="MBF5053244.1"/>
    <property type="molecule type" value="Genomic_DNA"/>
</dbReference>
<feature type="domain" description="ABM" evidence="1">
    <location>
        <begin position="2"/>
        <end position="93"/>
    </location>
</feature>
<dbReference type="InterPro" id="IPR050744">
    <property type="entry name" value="AI-2_Isomerase_LsrG"/>
</dbReference>
<keyword evidence="2" id="KW-0560">Oxidoreductase</keyword>
<protein>
    <submittedName>
        <fullName evidence="2">Antibiotic biosynthesis monooxygenase</fullName>
    </submittedName>
</protein>
<evidence type="ECO:0000313" key="3">
    <source>
        <dbReference type="Proteomes" id="UP000644441"/>
    </source>
</evidence>
<dbReference type="GeneID" id="99766982"/>
<comment type="caution">
    <text evidence="2">The sequence shown here is derived from an EMBL/GenBank/DDBJ whole genome shotgun (WGS) entry which is preliminary data.</text>
</comment>
<dbReference type="SUPFAM" id="SSF54909">
    <property type="entry name" value="Dimeric alpha+beta barrel"/>
    <property type="match status" value="1"/>
</dbReference>
<dbReference type="Pfam" id="PF03992">
    <property type="entry name" value="ABM"/>
    <property type="match status" value="1"/>
</dbReference>
<proteinExistence type="predicted"/>
<dbReference type="PROSITE" id="PS51725">
    <property type="entry name" value="ABM"/>
    <property type="match status" value="1"/>
</dbReference>
<name>A0ABS0AH45_9GAMM</name>
<keyword evidence="3" id="KW-1185">Reference proteome</keyword>
<sequence>MLGIVAILTAQPGKGDALAAEMSRIAVEVRKEEGNHGYTVHQSVDDGDTVMIYEQYNDQAALDAHRENMKGLGGGLKDLLAGRPDVKLFNVAG</sequence>
<dbReference type="GO" id="GO:0004497">
    <property type="term" value="F:monooxygenase activity"/>
    <property type="evidence" value="ECO:0007669"/>
    <property type="project" value="UniProtKB-KW"/>
</dbReference>
<dbReference type="Gene3D" id="3.30.70.100">
    <property type="match status" value="1"/>
</dbReference>
<accession>A0ABS0AH45</accession>